<keyword evidence="2" id="KW-0732">Signal</keyword>
<feature type="region of interest" description="Disordered" evidence="1">
    <location>
        <begin position="26"/>
        <end position="69"/>
    </location>
</feature>
<dbReference type="EMBL" id="CAJNNV010002999">
    <property type="protein sequence ID" value="CAE8588242.1"/>
    <property type="molecule type" value="Genomic_DNA"/>
</dbReference>
<feature type="chain" id="PRO_5032618412" description="Secreted protein" evidence="2">
    <location>
        <begin position="25"/>
        <end position="157"/>
    </location>
</feature>
<evidence type="ECO:0000313" key="4">
    <source>
        <dbReference type="Proteomes" id="UP000654075"/>
    </source>
</evidence>
<evidence type="ECO:0000256" key="2">
    <source>
        <dbReference type="SAM" id="SignalP"/>
    </source>
</evidence>
<sequence length="157" mass="17314">MSRFFAWLLVVLVVAGIILPSGQARDESAELAKYDEDLEEADEHEADLEEDDEDGDHEELLEDGDDQEDQPLLAQECLELAEQVEVDIGLFDAPTNDVHKREALARAMKKHALTLTGKDSPGFEQHFQELLARHSAAGSGMGAAIACKVLLDHHVEL</sequence>
<keyword evidence="4" id="KW-1185">Reference proteome</keyword>
<organism evidence="3 4">
    <name type="scientific">Polarella glacialis</name>
    <name type="common">Dinoflagellate</name>
    <dbReference type="NCBI Taxonomy" id="89957"/>
    <lineage>
        <taxon>Eukaryota</taxon>
        <taxon>Sar</taxon>
        <taxon>Alveolata</taxon>
        <taxon>Dinophyceae</taxon>
        <taxon>Suessiales</taxon>
        <taxon>Suessiaceae</taxon>
        <taxon>Polarella</taxon>
    </lineage>
</organism>
<dbReference type="AlphaFoldDB" id="A0A813DPW4"/>
<protein>
    <recommendedName>
        <fullName evidence="5">Secreted protein</fullName>
    </recommendedName>
</protein>
<dbReference type="OMA" id="FGASDAC"/>
<evidence type="ECO:0008006" key="5">
    <source>
        <dbReference type="Google" id="ProtNLM"/>
    </source>
</evidence>
<gene>
    <name evidence="3" type="ORF">PGLA1383_LOCUS7046</name>
</gene>
<evidence type="ECO:0000313" key="3">
    <source>
        <dbReference type="EMBL" id="CAE8588242.1"/>
    </source>
</evidence>
<dbReference type="Proteomes" id="UP000654075">
    <property type="component" value="Unassembled WGS sequence"/>
</dbReference>
<comment type="caution">
    <text evidence="3">The sequence shown here is derived from an EMBL/GenBank/DDBJ whole genome shotgun (WGS) entry which is preliminary data.</text>
</comment>
<feature type="compositionally biased region" description="Basic and acidic residues" evidence="1">
    <location>
        <begin position="26"/>
        <end position="35"/>
    </location>
</feature>
<proteinExistence type="predicted"/>
<feature type="compositionally biased region" description="Acidic residues" evidence="1">
    <location>
        <begin position="36"/>
        <end position="69"/>
    </location>
</feature>
<feature type="signal peptide" evidence="2">
    <location>
        <begin position="1"/>
        <end position="24"/>
    </location>
</feature>
<name>A0A813DPW4_POLGL</name>
<evidence type="ECO:0000256" key="1">
    <source>
        <dbReference type="SAM" id="MobiDB-lite"/>
    </source>
</evidence>
<reference evidence="3" key="1">
    <citation type="submission" date="2021-02" db="EMBL/GenBank/DDBJ databases">
        <authorList>
            <person name="Dougan E. K."/>
            <person name="Rhodes N."/>
            <person name="Thang M."/>
            <person name="Chan C."/>
        </authorList>
    </citation>
    <scope>NUCLEOTIDE SEQUENCE</scope>
</reference>
<accession>A0A813DPW4</accession>